<accession>X0VZN0</accession>
<name>X0VZN0_9ZZZZ</name>
<evidence type="ECO:0008006" key="2">
    <source>
        <dbReference type="Google" id="ProtNLM"/>
    </source>
</evidence>
<reference evidence="1" key="1">
    <citation type="journal article" date="2014" name="Front. Microbiol.">
        <title>High frequency of phylogenetically diverse reductive dehalogenase-homologous genes in deep subseafloor sedimentary metagenomes.</title>
        <authorList>
            <person name="Kawai M."/>
            <person name="Futagami T."/>
            <person name="Toyoda A."/>
            <person name="Takaki Y."/>
            <person name="Nishi S."/>
            <person name="Hori S."/>
            <person name="Arai W."/>
            <person name="Tsubouchi T."/>
            <person name="Morono Y."/>
            <person name="Uchiyama I."/>
            <person name="Ito T."/>
            <person name="Fujiyama A."/>
            <person name="Inagaki F."/>
            <person name="Takami H."/>
        </authorList>
    </citation>
    <scope>NUCLEOTIDE SEQUENCE</scope>
    <source>
        <strain evidence="1">Expedition CK06-06</strain>
    </source>
</reference>
<gene>
    <name evidence="1" type="ORF">S01H1_50606</name>
</gene>
<protein>
    <recommendedName>
        <fullName evidence="2">Holliday junction DNA helicase RuvA C-terminal domain-containing protein</fullName>
    </recommendedName>
</protein>
<feature type="non-terminal residue" evidence="1">
    <location>
        <position position="1"/>
    </location>
</feature>
<comment type="caution">
    <text evidence="1">The sequence shown here is derived from an EMBL/GenBank/DDBJ whole genome shotgun (WGS) entry which is preliminary data.</text>
</comment>
<dbReference type="EMBL" id="BARS01032612">
    <property type="protein sequence ID" value="GAG16537.1"/>
    <property type="molecule type" value="Genomic_DNA"/>
</dbReference>
<sequence length="110" mass="11820">RPEFALKDAKVLQSLPGVGRRLADQMVAELAGKMDEFALAAAGERGDASGWAQGHSEALEILLQLGERRSDAQELIERVRQVDPQMLKAEAIVQAVYRLKAGAPAGRAGQ</sequence>
<dbReference type="AlphaFoldDB" id="X0VZN0"/>
<proteinExistence type="predicted"/>
<dbReference type="Gene3D" id="1.10.150.20">
    <property type="entry name" value="5' to 3' exonuclease, C-terminal subdomain"/>
    <property type="match status" value="1"/>
</dbReference>
<organism evidence="1">
    <name type="scientific">marine sediment metagenome</name>
    <dbReference type="NCBI Taxonomy" id="412755"/>
    <lineage>
        <taxon>unclassified sequences</taxon>
        <taxon>metagenomes</taxon>
        <taxon>ecological metagenomes</taxon>
    </lineage>
</organism>
<evidence type="ECO:0000313" key="1">
    <source>
        <dbReference type="EMBL" id="GAG16537.1"/>
    </source>
</evidence>